<proteinExistence type="predicted"/>
<accession>A0A0G3B7M0</accession>
<keyword evidence="1" id="KW-0614">Plasmid</keyword>
<evidence type="ECO:0000313" key="1">
    <source>
        <dbReference type="EMBL" id="AKJ19504.1"/>
    </source>
</evidence>
<name>A0A0G3B7M0_ENTCL</name>
<dbReference type="EMBL" id="KP975077">
    <property type="protein sequence ID" value="AKJ19504.1"/>
    <property type="molecule type" value="Genomic_DNA"/>
</dbReference>
<dbReference type="AlphaFoldDB" id="A0A0G3B7M0"/>
<protein>
    <submittedName>
        <fullName evidence="1">Uncharacterized protein</fullName>
    </submittedName>
</protein>
<geneLocation type="plasmid" evidence="1">
    <name>pMRVIM0813</name>
</geneLocation>
<reference evidence="1" key="1">
    <citation type="submission" date="2015-03" db="EMBL/GenBank/DDBJ databases">
        <title>Allelic Variants of blaVIM Reside on Diverse Mobile Genetic Elements in Gram-negative Clinical Isolates from the USA.</title>
        <authorList>
            <person name="McGann P."/>
            <person name="Snesrud E."/>
            <person name="Ong A.C."/>
            <person name="Clifford R."/>
            <person name="Kwak Y.I."/>
            <person name="Steele E.D."/>
            <person name="Rabinowitz R."/>
            <person name="Waterman P.E."/>
            <person name="Lesho E."/>
        </authorList>
    </citation>
    <scope>NUCLEOTIDE SEQUENCE</scope>
    <source>
        <strain evidence="1">MRSN17626</strain>
        <plasmid evidence="1">pMRVIM0813</plasmid>
    </source>
</reference>
<sequence length="44" mass="5224">MLTKCEAIKKKPKSSPSQRWIRITTSFTDRHKLTFLLFINLMLT</sequence>
<organism evidence="1">
    <name type="scientific">Enterobacter cloacae</name>
    <dbReference type="NCBI Taxonomy" id="550"/>
    <lineage>
        <taxon>Bacteria</taxon>
        <taxon>Pseudomonadati</taxon>
        <taxon>Pseudomonadota</taxon>
        <taxon>Gammaproteobacteria</taxon>
        <taxon>Enterobacterales</taxon>
        <taxon>Enterobacteriaceae</taxon>
        <taxon>Enterobacter</taxon>
        <taxon>Enterobacter cloacae complex</taxon>
    </lineage>
</organism>